<dbReference type="GO" id="GO:0022857">
    <property type="term" value="F:transmembrane transporter activity"/>
    <property type="evidence" value="ECO:0007669"/>
    <property type="project" value="InterPro"/>
</dbReference>
<evidence type="ECO:0000256" key="2">
    <source>
        <dbReference type="ARBA" id="ARBA00022692"/>
    </source>
</evidence>
<dbReference type="STRING" id="446470.Snas_1047"/>
<reference evidence="6 7" key="1">
    <citation type="journal article" date="2009" name="Stand. Genomic Sci.">
        <title>Complete genome sequence of Stackebrandtia nassauensis type strain (LLR-40K-21).</title>
        <authorList>
            <person name="Munk C."/>
            <person name="Lapidus A."/>
            <person name="Copeland A."/>
            <person name="Jando M."/>
            <person name="Mayilraj S."/>
            <person name="Glavina Del Rio T."/>
            <person name="Nolan M."/>
            <person name="Chen F."/>
            <person name="Lucas S."/>
            <person name="Tice H."/>
            <person name="Cheng J.F."/>
            <person name="Han C."/>
            <person name="Detter J.C."/>
            <person name="Bruce D."/>
            <person name="Goodwin L."/>
            <person name="Chain P."/>
            <person name="Pitluck S."/>
            <person name="Goker M."/>
            <person name="Ovchinikova G."/>
            <person name="Pati A."/>
            <person name="Ivanova N."/>
            <person name="Mavromatis K."/>
            <person name="Chen A."/>
            <person name="Palaniappan K."/>
            <person name="Land M."/>
            <person name="Hauser L."/>
            <person name="Chang Y.J."/>
            <person name="Jeffries C.D."/>
            <person name="Bristow J."/>
            <person name="Eisen J.A."/>
            <person name="Markowitz V."/>
            <person name="Hugenholtz P."/>
            <person name="Kyrpides N.C."/>
            <person name="Klenk H.P."/>
        </authorList>
    </citation>
    <scope>NUCLEOTIDE SEQUENCE [LARGE SCALE GENOMIC DNA]</scope>
    <source>
        <strain evidence="7">DSM 44728 / CIP 108903 / NRRL B-16338 / NBRC 102104 / LLR-40K-21</strain>
    </source>
</reference>
<dbReference type="SUPFAM" id="SSF103473">
    <property type="entry name" value="MFS general substrate transporter"/>
    <property type="match status" value="1"/>
</dbReference>
<feature type="transmembrane region" description="Helical" evidence="5">
    <location>
        <begin position="352"/>
        <end position="374"/>
    </location>
</feature>
<dbReference type="EMBL" id="CP001778">
    <property type="protein sequence ID" value="ADD40757.1"/>
    <property type="molecule type" value="Genomic_DNA"/>
</dbReference>
<feature type="transmembrane region" description="Helical" evidence="5">
    <location>
        <begin position="88"/>
        <end position="108"/>
    </location>
</feature>
<evidence type="ECO:0000256" key="3">
    <source>
        <dbReference type="ARBA" id="ARBA00022989"/>
    </source>
</evidence>
<evidence type="ECO:0000256" key="1">
    <source>
        <dbReference type="ARBA" id="ARBA00004141"/>
    </source>
</evidence>
<dbReference type="Gene3D" id="1.20.1250.20">
    <property type="entry name" value="MFS general substrate transporter like domains"/>
    <property type="match status" value="2"/>
</dbReference>
<feature type="transmembrane region" description="Helical" evidence="5">
    <location>
        <begin position="64"/>
        <end position="82"/>
    </location>
</feature>
<keyword evidence="2 5" id="KW-0812">Transmembrane</keyword>
<evidence type="ECO:0000313" key="6">
    <source>
        <dbReference type="EMBL" id="ADD40757.1"/>
    </source>
</evidence>
<feature type="transmembrane region" description="Helical" evidence="5">
    <location>
        <begin position="196"/>
        <end position="219"/>
    </location>
</feature>
<dbReference type="PANTHER" id="PTHR23514:SF13">
    <property type="entry name" value="INNER MEMBRANE PROTEIN YBJJ"/>
    <property type="match status" value="1"/>
</dbReference>
<evidence type="ECO:0000313" key="7">
    <source>
        <dbReference type="Proteomes" id="UP000000844"/>
    </source>
</evidence>
<gene>
    <name evidence="6" type="ordered locus">Snas_1047</name>
</gene>
<feature type="transmembrane region" description="Helical" evidence="5">
    <location>
        <begin position="320"/>
        <end position="340"/>
    </location>
</feature>
<accession>D3QA45</accession>
<keyword evidence="3 5" id="KW-1133">Transmembrane helix</keyword>
<feature type="transmembrane region" description="Helical" evidence="5">
    <location>
        <begin position="231"/>
        <end position="250"/>
    </location>
</feature>
<dbReference type="InterPro" id="IPR051788">
    <property type="entry name" value="MFS_Transporter"/>
</dbReference>
<evidence type="ECO:0000256" key="5">
    <source>
        <dbReference type="SAM" id="Phobius"/>
    </source>
</evidence>
<dbReference type="CDD" id="cd17393">
    <property type="entry name" value="MFS_MosC_like"/>
    <property type="match status" value="1"/>
</dbReference>
<dbReference type="Proteomes" id="UP000000844">
    <property type="component" value="Chromosome"/>
</dbReference>
<dbReference type="PANTHER" id="PTHR23514">
    <property type="entry name" value="BYPASS OF STOP CODON PROTEIN 6"/>
    <property type="match status" value="1"/>
</dbReference>
<feature type="transmembrane region" description="Helical" evidence="5">
    <location>
        <begin position="292"/>
        <end position="313"/>
    </location>
</feature>
<feature type="transmembrane region" description="Helical" evidence="5">
    <location>
        <begin position="153"/>
        <end position="176"/>
    </location>
</feature>
<feature type="transmembrane region" description="Helical" evidence="5">
    <location>
        <begin position="39"/>
        <end position="57"/>
    </location>
</feature>
<dbReference type="Pfam" id="PF07690">
    <property type="entry name" value="MFS_1"/>
    <property type="match status" value="1"/>
</dbReference>
<keyword evidence="7" id="KW-1185">Reference proteome</keyword>
<organism evidence="6 7">
    <name type="scientific">Stackebrandtia nassauensis (strain DSM 44728 / CIP 108903 / NRRL B-16338 / NBRC 102104 / LLR-40K-21)</name>
    <dbReference type="NCBI Taxonomy" id="446470"/>
    <lineage>
        <taxon>Bacteria</taxon>
        <taxon>Bacillati</taxon>
        <taxon>Actinomycetota</taxon>
        <taxon>Actinomycetes</taxon>
        <taxon>Glycomycetales</taxon>
        <taxon>Glycomycetaceae</taxon>
        <taxon>Stackebrandtia</taxon>
    </lineage>
</organism>
<sequence>MAVTAAFIVHGLVFSSWLPHIPAIKDDLRLSEGTLGLVLLAPPLGAIVAMSLTGAACARWGSAAVTRVTLVVYALGITAIGVGAGTTWGLSLALLWAGALVGSFDVAMNAQGATVEKAMGKSIMGSFHAAWSLAAAAGAGIGGWVAAVDEDLFTTQLFAVGMIALLAALPFFTSFIPDAPPEAHAKGRKWRFERGLVLLSMVAFAGLLAEGAVADWSAVFLSQERGASPMVAGWAYAVFSVAMLIGRLAGDRLVGRFGRSRSVAVAALTGGGGMAVGLVVSQLAGDSGLGQASFIAGLFILGLGIAVIVPVAFSSAGDGPGIATVSTGGYTGWLLGPAVIGGLGELMGLSAAIWVVAVLAVFAGLVAPLGIGALRGASDKEKAAAAP</sequence>
<comment type="subcellular location">
    <subcellularLocation>
        <location evidence="1">Membrane</location>
        <topology evidence="1">Multi-pass membrane protein</topology>
    </subcellularLocation>
</comment>
<dbReference type="AlphaFoldDB" id="D3QA45"/>
<protein>
    <submittedName>
        <fullName evidence="6">Major facilitator superfamily MFS_1</fullName>
    </submittedName>
</protein>
<evidence type="ECO:0000256" key="4">
    <source>
        <dbReference type="ARBA" id="ARBA00023136"/>
    </source>
</evidence>
<dbReference type="eggNOG" id="COG2223">
    <property type="taxonomic scope" value="Bacteria"/>
</dbReference>
<dbReference type="HOGENOM" id="CLU_035309_1_1_11"/>
<feature type="transmembrane region" description="Helical" evidence="5">
    <location>
        <begin position="262"/>
        <end position="280"/>
    </location>
</feature>
<keyword evidence="4 5" id="KW-0472">Membrane</keyword>
<dbReference type="GO" id="GO:0016020">
    <property type="term" value="C:membrane"/>
    <property type="evidence" value="ECO:0007669"/>
    <property type="project" value="UniProtKB-SubCell"/>
</dbReference>
<dbReference type="InterPro" id="IPR036259">
    <property type="entry name" value="MFS_trans_sf"/>
</dbReference>
<proteinExistence type="predicted"/>
<feature type="transmembrane region" description="Helical" evidence="5">
    <location>
        <begin position="129"/>
        <end position="147"/>
    </location>
</feature>
<dbReference type="InterPro" id="IPR011701">
    <property type="entry name" value="MFS"/>
</dbReference>
<name>D3QA45_STANL</name>
<dbReference type="KEGG" id="sna:Snas_1047"/>